<keyword evidence="2" id="KW-0677">Repeat</keyword>
<dbReference type="Pfam" id="PF23282">
    <property type="entry name" value="WHD_ROQ1"/>
    <property type="match status" value="1"/>
</dbReference>
<dbReference type="Pfam" id="PF00931">
    <property type="entry name" value="NB-ARC"/>
    <property type="match status" value="1"/>
</dbReference>
<dbReference type="Gene3D" id="3.80.10.10">
    <property type="entry name" value="Ribonuclease Inhibitor"/>
    <property type="match status" value="1"/>
</dbReference>
<organism evidence="7">
    <name type="scientific">Davidia involucrata</name>
    <name type="common">Dove tree</name>
    <dbReference type="NCBI Taxonomy" id="16924"/>
    <lineage>
        <taxon>Eukaryota</taxon>
        <taxon>Viridiplantae</taxon>
        <taxon>Streptophyta</taxon>
        <taxon>Embryophyta</taxon>
        <taxon>Tracheophyta</taxon>
        <taxon>Spermatophyta</taxon>
        <taxon>Magnoliopsida</taxon>
        <taxon>eudicotyledons</taxon>
        <taxon>Gunneridae</taxon>
        <taxon>Pentapetalae</taxon>
        <taxon>asterids</taxon>
        <taxon>Cornales</taxon>
        <taxon>Nyssaceae</taxon>
        <taxon>Davidia</taxon>
    </lineage>
</organism>
<accession>A0A5B7BEL1</accession>
<dbReference type="PANTHER" id="PTHR11017:SF271">
    <property type="entry name" value="DISEASE RESISTANCE PROTEIN (TIR-NBS-LRR CLASS) FAMILY"/>
    <property type="match status" value="1"/>
</dbReference>
<dbReference type="SUPFAM" id="SSF52540">
    <property type="entry name" value="P-loop containing nucleoside triphosphate hydrolases"/>
    <property type="match status" value="1"/>
</dbReference>
<dbReference type="Pfam" id="PF01582">
    <property type="entry name" value="TIR"/>
    <property type="match status" value="1"/>
</dbReference>
<evidence type="ECO:0000259" key="4">
    <source>
        <dbReference type="Pfam" id="PF00931"/>
    </source>
</evidence>
<feature type="domain" description="NB-ARC" evidence="4">
    <location>
        <begin position="65"/>
        <end position="231"/>
    </location>
</feature>
<gene>
    <name evidence="7" type="ORF">Din_036743</name>
</gene>
<dbReference type="PANTHER" id="PTHR11017">
    <property type="entry name" value="LEUCINE-RICH REPEAT-CONTAINING PROTEIN"/>
    <property type="match status" value="1"/>
</dbReference>
<evidence type="ECO:0000256" key="3">
    <source>
        <dbReference type="ARBA" id="ARBA00022821"/>
    </source>
</evidence>
<feature type="domain" description="Disease resistance protein Roq1-like winged-helix" evidence="6">
    <location>
        <begin position="301"/>
        <end position="371"/>
    </location>
</feature>
<dbReference type="Gene3D" id="1.10.8.430">
    <property type="entry name" value="Helical domain of apoptotic protease-activating factors"/>
    <property type="match status" value="1"/>
</dbReference>
<evidence type="ECO:0000256" key="2">
    <source>
        <dbReference type="ARBA" id="ARBA00022737"/>
    </source>
</evidence>
<reference evidence="7" key="1">
    <citation type="submission" date="2019-08" db="EMBL/GenBank/DDBJ databases">
        <title>Reference gene set and small RNA set construction with multiple tissues from Davidia involucrata Baill.</title>
        <authorList>
            <person name="Yang H."/>
            <person name="Zhou C."/>
            <person name="Li G."/>
            <person name="Wang J."/>
            <person name="Gao P."/>
            <person name="Wang M."/>
            <person name="Wang R."/>
            <person name="Zhao Y."/>
        </authorList>
    </citation>
    <scope>NUCLEOTIDE SEQUENCE</scope>
    <source>
        <tissue evidence="7">Mixed with DoveR01_LX</tissue>
    </source>
</reference>
<dbReference type="GO" id="GO:0007165">
    <property type="term" value="P:signal transduction"/>
    <property type="evidence" value="ECO:0007669"/>
    <property type="project" value="InterPro"/>
</dbReference>
<dbReference type="InterPro" id="IPR044974">
    <property type="entry name" value="Disease_R_plants"/>
</dbReference>
<protein>
    <submittedName>
        <fullName evidence="7">Putative ATP binding protein</fullName>
    </submittedName>
</protein>
<dbReference type="EMBL" id="GHES01036743">
    <property type="protein sequence ID" value="MPA67302.1"/>
    <property type="molecule type" value="Transcribed_RNA"/>
</dbReference>
<dbReference type="InterPro" id="IPR035897">
    <property type="entry name" value="Toll_tir_struct_dom_sf"/>
</dbReference>
<proteinExistence type="predicted"/>
<name>A0A5B7BEL1_DAVIN</name>
<dbReference type="InterPro" id="IPR058192">
    <property type="entry name" value="WHD_ROQ1-like"/>
</dbReference>
<dbReference type="GO" id="GO:0043531">
    <property type="term" value="F:ADP binding"/>
    <property type="evidence" value="ECO:0007669"/>
    <property type="project" value="InterPro"/>
</dbReference>
<dbReference type="InterPro" id="IPR032675">
    <property type="entry name" value="LRR_dom_sf"/>
</dbReference>
<dbReference type="InterPro" id="IPR042197">
    <property type="entry name" value="Apaf_helical"/>
</dbReference>
<dbReference type="SUPFAM" id="SSF46785">
    <property type="entry name" value="Winged helix' DNA-binding domain"/>
    <property type="match status" value="1"/>
</dbReference>
<dbReference type="InterPro" id="IPR000157">
    <property type="entry name" value="TIR_dom"/>
</dbReference>
<dbReference type="InterPro" id="IPR036390">
    <property type="entry name" value="WH_DNA-bd_sf"/>
</dbReference>
<feature type="domain" description="TIR" evidence="5">
    <location>
        <begin position="3"/>
        <end position="49"/>
    </location>
</feature>
<sequence>MDRVEKWRTALTEVGNLSGWDPQNVANGHESKFIQQIVEEVLRKVNHTYLHVAMHPVGIDSRKEDINLLLSSGSDDVRMIGIFGMGGIGKTTVAKAIYNMIFHNFEGSCFLSNVREVSETPNGLVHLQEQLLSEILMKKNLKVGNVDRGIHLVKERLSYKRVLIVLDDLNEVNQLNSLAGNHNWFGSRSRIIITTRDEHLLDELKVDGRYEAKELNHNESMQLFRWHAFRETIPLEDYTELSNGIISYAGGLPLALEVLGSYLLGRNLLEWKSAFEKLQQIPHNKIQKKLRLSFDALDDDKVKDVFLDIACFFIGIDKDYVINILNGCGFFSDIGISVLISRCLLTINENNKLRMHDLLRDMGREIIREESPKELGKRSRLWFHEDVCDVLQKHMGTEEIEGVILVQPTLKKVDFNTKAFARMHKLRLLQINYVHLTGSYEHLSDELRWLCWHNCPLKYLPSNFHLEKLVVLDMQNSNVKEVWQDIKLMICLKVLNLSHSKCLNLSHYQGSRHYYLKDVQVYLRFTHQLEFWIDLFS</sequence>
<evidence type="ECO:0000259" key="6">
    <source>
        <dbReference type="Pfam" id="PF23282"/>
    </source>
</evidence>
<dbReference type="GO" id="GO:0006952">
    <property type="term" value="P:defense response"/>
    <property type="evidence" value="ECO:0007669"/>
    <property type="project" value="UniProtKB-KW"/>
</dbReference>
<keyword evidence="3" id="KW-0611">Plant defense</keyword>
<keyword evidence="1" id="KW-0433">Leucine-rich repeat</keyword>
<dbReference type="InterPro" id="IPR002182">
    <property type="entry name" value="NB-ARC"/>
</dbReference>
<dbReference type="AlphaFoldDB" id="A0A5B7BEL1"/>
<evidence type="ECO:0000313" key="7">
    <source>
        <dbReference type="EMBL" id="MPA67302.1"/>
    </source>
</evidence>
<dbReference type="Gene3D" id="3.40.50.300">
    <property type="entry name" value="P-loop containing nucleotide triphosphate hydrolases"/>
    <property type="match status" value="1"/>
</dbReference>
<dbReference type="SUPFAM" id="SSF52058">
    <property type="entry name" value="L domain-like"/>
    <property type="match status" value="1"/>
</dbReference>
<dbReference type="PRINTS" id="PR00364">
    <property type="entry name" value="DISEASERSIST"/>
</dbReference>
<dbReference type="Gene3D" id="3.40.50.10140">
    <property type="entry name" value="Toll/interleukin-1 receptor homology (TIR) domain"/>
    <property type="match status" value="1"/>
</dbReference>
<evidence type="ECO:0000256" key="1">
    <source>
        <dbReference type="ARBA" id="ARBA00022614"/>
    </source>
</evidence>
<evidence type="ECO:0000259" key="5">
    <source>
        <dbReference type="Pfam" id="PF01582"/>
    </source>
</evidence>
<dbReference type="InterPro" id="IPR027417">
    <property type="entry name" value="P-loop_NTPase"/>
</dbReference>